<evidence type="ECO:0000313" key="1">
    <source>
        <dbReference type="EMBL" id="MCZ4088720.1"/>
    </source>
</evidence>
<dbReference type="RefSeq" id="WP_269274725.1">
    <property type="nucleotide sequence ID" value="NZ_JAPVOI010000002.1"/>
</dbReference>
<sequence length="241" mass="26665">MENAFSDDDVTVAYYKKGDTSTIDTTQDVTGLLSVVASKNIDQTGEIIRNLIRAIFIFVSGDFGFSFNRLTGTSERVMMTEQTVDPFDLSAMAALNKSLREYGYCLTLGKYTFNTGRSSPESYCDRPDLSLSAAAAPPFLRAAKDQQNLVGTLPDGVFYRPRQPYQLFVYVRDDPGSGKAWELRMTKDVMLENLSPILALRVNRTIFAEYRTALAFDRGNLVDVCIAKGSEVLGGLQIPST</sequence>
<dbReference type="Proteomes" id="UP001079430">
    <property type="component" value="Unassembled WGS sequence"/>
</dbReference>
<name>A0ABT4K9U4_9HYPH</name>
<comment type="caution">
    <text evidence="1">The sequence shown here is derived from an EMBL/GenBank/DDBJ whole genome shotgun (WGS) entry which is preliminary data.</text>
</comment>
<accession>A0ABT4K9U4</accession>
<proteinExistence type="predicted"/>
<organism evidence="1 2">
    <name type="scientific">Sinorhizobium psoraleae</name>
    <dbReference type="NCBI Taxonomy" id="520838"/>
    <lineage>
        <taxon>Bacteria</taxon>
        <taxon>Pseudomonadati</taxon>
        <taxon>Pseudomonadota</taxon>
        <taxon>Alphaproteobacteria</taxon>
        <taxon>Hyphomicrobiales</taxon>
        <taxon>Rhizobiaceae</taxon>
        <taxon>Sinorhizobium/Ensifer group</taxon>
        <taxon>Sinorhizobium</taxon>
    </lineage>
</organism>
<gene>
    <name evidence="1" type="ORF">O3W52_00965</name>
</gene>
<protein>
    <submittedName>
        <fullName evidence="1">Uncharacterized protein</fullName>
    </submittedName>
</protein>
<evidence type="ECO:0000313" key="2">
    <source>
        <dbReference type="Proteomes" id="UP001079430"/>
    </source>
</evidence>
<reference evidence="1" key="1">
    <citation type="submission" date="2022-10" db="EMBL/GenBank/DDBJ databases">
        <title>Whole genome sequencing of three plant growth promoting bacteria isolated from Vachellia tortilis subsp. raddiana in Morocco.</title>
        <authorList>
            <person name="Hnini M."/>
            <person name="Zouagui R."/>
            <person name="Zouagui H."/>
            <person name="Chemao Elfihri M.-W."/>
            <person name="Ibrahimi A."/>
            <person name="Sbabou L."/>
            <person name="Aurag J."/>
        </authorList>
    </citation>
    <scope>NUCLEOTIDE SEQUENCE</scope>
    <source>
        <strain evidence="1">LMR678</strain>
    </source>
</reference>
<dbReference type="EMBL" id="JAPVOI010000002">
    <property type="protein sequence ID" value="MCZ4088720.1"/>
    <property type="molecule type" value="Genomic_DNA"/>
</dbReference>
<keyword evidence="2" id="KW-1185">Reference proteome</keyword>